<evidence type="ECO:0000313" key="3">
    <source>
        <dbReference type="Proteomes" id="UP001168877"/>
    </source>
</evidence>
<protein>
    <submittedName>
        <fullName evidence="2">Uncharacterized protein</fullName>
    </submittedName>
</protein>
<dbReference type="PANTHER" id="PTHR47851">
    <property type="entry name" value="OS06G0588700 PROTEIN-RELATED"/>
    <property type="match status" value="1"/>
</dbReference>
<feature type="region of interest" description="Disordered" evidence="1">
    <location>
        <begin position="88"/>
        <end position="174"/>
    </location>
</feature>
<keyword evidence="3" id="KW-1185">Reference proteome</keyword>
<reference evidence="2" key="2">
    <citation type="submission" date="2023-06" db="EMBL/GenBank/DDBJ databases">
        <authorList>
            <person name="Swenson N.G."/>
            <person name="Wegrzyn J.L."/>
            <person name="Mcevoy S.L."/>
        </authorList>
    </citation>
    <scope>NUCLEOTIDE SEQUENCE</scope>
    <source>
        <strain evidence="2">NS2018</strain>
        <tissue evidence="2">Leaf</tissue>
    </source>
</reference>
<organism evidence="2 3">
    <name type="scientific">Acer saccharum</name>
    <name type="common">Sugar maple</name>
    <dbReference type="NCBI Taxonomy" id="4024"/>
    <lineage>
        <taxon>Eukaryota</taxon>
        <taxon>Viridiplantae</taxon>
        <taxon>Streptophyta</taxon>
        <taxon>Embryophyta</taxon>
        <taxon>Tracheophyta</taxon>
        <taxon>Spermatophyta</taxon>
        <taxon>Magnoliopsida</taxon>
        <taxon>eudicotyledons</taxon>
        <taxon>Gunneridae</taxon>
        <taxon>Pentapetalae</taxon>
        <taxon>rosids</taxon>
        <taxon>malvids</taxon>
        <taxon>Sapindales</taxon>
        <taxon>Sapindaceae</taxon>
        <taxon>Hippocastanoideae</taxon>
        <taxon>Acereae</taxon>
        <taxon>Acer</taxon>
    </lineage>
</organism>
<proteinExistence type="predicted"/>
<dbReference type="Proteomes" id="UP001168877">
    <property type="component" value="Unassembled WGS sequence"/>
</dbReference>
<accession>A0AA39SZH7</accession>
<gene>
    <name evidence="2" type="ORF">LWI29_013679</name>
</gene>
<feature type="compositionally biased region" description="Basic and acidic residues" evidence="1">
    <location>
        <begin position="147"/>
        <end position="163"/>
    </location>
</feature>
<comment type="caution">
    <text evidence="2">The sequence shown here is derived from an EMBL/GenBank/DDBJ whole genome shotgun (WGS) entry which is preliminary data.</text>
</comment>
<dbReference type="PANTHER" id="PTHR47851:SF5">
    <property type="entry name" value="MYB_SANT-LIKE DOMAIN-CONTAINING PROTEIN"/>
    <property type="match status" value="1"/>
</dbReference>
<dbReference type="EMBL" id="JAUESC010000003">
    <property type="protein sequence ID" value="KAK0600308.1"/>
    <property type="molecule type" value="Genomic_DNA"/>
</dbReference>
<sequence length="268" mass="29963">MKFQMESKSHQFLPKFGSLTLFLVREFLNLRKFHIYSTSKRSSIDVRSPRSFNFGIGVNSIHAGIMAVEASTKSNLVNNFDDDDDDGPVFFKRNDAASRQNQVNPDLRKPSSSTFNGQNSNAQKGKTLVPSSKQTVDRENEEASQDDQDRGQKRTNDESEINKEVVGGSKGKKAKLGGAVKLSKQIDRLVEVVESTSTTPVYRSSQGTSIPEVMEVVATLPGAEKGSQLWWFATELFCSQDKREMFSVMTDPDLKLQFLIRNHKKSGN</sequence>
<reference evidence="2" key="1">
    <citation type="journal article" date="2022" name="Plant J.">
        <title>Strategies of tolerance reflected in two North American maple genomes.</title>
        <authorList>
            <person name="McEvoy S.L."/>
            <person name="Sezen U.U."/>
            <person name="Trouern-Trend A."/>
            <person name="McMahon S.M."/>
            <person name="Schaberg P.G."/>
            <person name="Yang J."/>
            <person name="Wegrzyn J.L."/>
            <person name="Swenson N.G."/>
        </authorList>
    </citation>
    <scope>NUCLEOTIDE SEQUENCE</scope>
    <source>
        <strain evidence="2">NS2018</strain>
    </source>
</reference>
<feature type="compositionally biased region" description="Polar residues" evidence="1">
    <location>
        <begin position="97"/>
        <end position="134"/>
    </location>
</feature>
<evidence type="ECO:0000256" key="1">
    <source>
        <dbReference type="SAM" id="MobiDB-lite"/>
    </source>
</evidence>
<dbReference type="AlphaFoldDB" id="A0AA39SZH7"/>
<name>A0AA39SZH7_ACESA</name>
<evidence type="ECO:0000313" key="2">
    <source>
        <dbReference type="EMBL" id="KAK0600308.1"/>
    </source>
</evidence>